<proteinExistence type="predicted"/>
<keyword evidence="1 6" id="KW-0597">Phosphoprotein</keyword>
<dbReference type="PANTHER" id="PTHR48111:SF4">
    <property type="entry name" value="DNA-BINDING DUAL TRANSCRIPTIONAL REGULATOR OMPR"/>
    <property type="match status" value="1"/>
</dbReference>
<feature type="modified residue" description="4-aspartylphosphate" evidence="6">
    <location>
        <position position="86"/>
    </location>
</feature>
<dbReference type="PROSITE" id="PS51755">
    <property type="entry name" value="OMPR_PHOB"/>
    <property type="match status" value="1"/>
</dbReference>
<dbReference type="Gene3D" id="1.10.10.10">
    <property type="entry name" value="Winged helix-like DNA-binding domain superfamily/Winged helix DNA-binding domain"/>
    <property type="match status" value="1"/>
</dbReference>
<evidence type="ECO:0000256" key="6">
    <source>
        <dbReference type="PROSITE-ProRule" id="PRU00169"/>
    </source>
</evidence>
<evidence type="ECO:0000313" key="10">
    <source>
        <dbReference type="EMBL" id="CCH50271.1"/>
    </source>
</evidence>
<evidence type="ECO:0000256" key="4">
    <source>
        <dbReference type="ARBA" id="ARBA00023125"/>
    </source>
</evidence>
<evidence type="ECO:0000256" key="1">
    <source>
        <dbReference type="ARBA" id="ARBA00022553"/>
    </source>
</evidence>
<organism evidence="10 11">
    <name type="scientific">Pseudodesulfovibrio piezophilus (strain DSM 21447 / JCM 15486 / C1TLV30)</name>
    <name type="common">Desulfovibrio piezophilus</name>
    <dbReference type="NCBI Taxonomy" id="1322246"/>
    <lineage>
        <taxon>Bacteria</taxon>
        <taxon>Pseudomonadati</taxon>
        <taxon>Thermodesulfobacteriota</taxon>
        <taxon>Desulfovibrionia</taxon>
        <taxon>Desulfovibrionales</taxon>
        <taxon>Desulfovibrionaceae</taxon>
    </lineage>
</organism>
<dbReference type="Gene3D" id="6.10.250.690">
    <property type="match status" value="1"/>
</dbReference>
<evidence type="ECO:0000313" key="11">
    <source>
        <dbReference type="Proteomes" id="UP000011724"/>
    </source>
</evidence>
<dbReference type="KEGG" id="dpi:BN4_20209"/>
<dbReference type="SUPFAM" id="SSF52172">
    <property type="entry name" value="CheY-like"/>
    <property type="match status" value="1"/>
</dbReference>
<dbReference type="SMART" id="SM00448">
    <property type="entry name" value="REC"/>
    <property type="match status" value="1"/>
</dbReference>
<dbReference type="BioCyc" id="DPIE1322246:BN4_RS15260-MONOMER"/>
<keyword evidence="11" id="KW-1185">Reference proteome</keyword>
<dbReference type="CDD" id="cd00383">
    <property type="entry name" value="trans_reg_C"/>
    <property type="match status" value="1"/>
</dbReference>
<name>M1WKV8_PSEP2</name>
<dbReference type="SMART" id="SM00862">
    <property type="entry name" value="Trans_reg_C"/>
    <property type="match status" value="1"/>
</dbReference>
<dbReference type="STRING" id="1322246.BN4_20209"/>
<keyword evidence="3" id="KW-0805">Transcription regulation</keyword>
<feature type="DNA-binding region" description="OmpR/PhoB-type" evidence="7">
    <location>
        <begin position="159"/>
        <end position="258"/>
    </location>
</feature>
<keyword evidence="5" id="KW-0804">Transcription</keyword>
<feature type="domain" description="OmpR/PhoB-type" evidence="9">
    <location>
        <begin position="159"/>
        <end position="258"/>
    </location>
</feature>
<sequence>MASTGGTAASSVARLPLDQLWWTVATLRISGEFMADTILIIEDDPDLQDLLREYLGGFGFVAHAEGYPEEGLKTFKMLAPDLVILDVMLPGMNGFEVCRRIRQESETPIIMLTARGDVMDRVAGLEIGADDYLPKPFEPRELVARIQSILRRSQRGSVRDMGEFGRLRIDFDLRAASVDDKDVGLTTTEFNALALLARRPGKTFSRDDLMQELRGLDSDSFNRSIDITMSRVRQKLGDDPKAPTFIKTVWGAGYVFIAQGHHD</sequence>
<dbReference type="GO" id="GO:0005829">
    <property type="term" value="C:cytosol"/>
    <property type="evidence" value="ECO:0007669"/>
    <property type="project" value="TreeGrafter"/>
</dbReference>
<dbReference type="InterPro" id="IPR036388">
    <property type="entry name" value="WH-like_DNA-bd_sf"/>
</dbReference>
<feature type="domain" description="Response regulatory" evidence="8">
    <location>
        <begin position="37"/>
        <end position="150"/>
    </location>
</feature>
<evidence type="ECO:0000256" key="2">
    <source>
        <dbReference type="ARBA" id="ARBA00023012"/>
    </source>
</evidence>
<dbReference type="InterPro" id="IPR039420">
    <property type="entry name" value="WalR-like"/>
</dbReference>
<dbReference type="PANTHER" id="PTHR48111">
    <property type="entry name" value="REGULATOR OF RPOS"/>
    <property type="match status" value="1"/>
</dbReference>
<dbReference type="FunFam" id="3.40.50.2300:FF:000001">
    <property type="entry name" value="DNA-binding response regulator PhoB"/>
    <property type="match status" value="1"/>
</dbReference>
<dbReference type="GO" id="GO:0000156">
    <property type="term" value="F:phosphorelay response regulator activity"/>
    <property type="evidence" value="ECO:0007669"/>
    <property type="project" value="TreeGrafter"/>
</dbReference>
<dbReference type="InterPro" id="IPR001789">
    <property type="entry name" value="Sig_transdc_resp-reg_receiver"/>
</dbReference>
<dbReference type="PROSITE" id="PS50110">
    <property type="entry name" value="RESPONSE_REGULATORY"/>
    <property type="match status" value="1"/>
</dbReference>
<dbReference type="InterPro" id="IPR001867">
    <property type="entry name" value="OmpR/PhoB-type_DNA-bd"/>
</dbReference>
<dbReference type="SUPFAM" id="SSF46894">
    <property type="entry name" value="C-terminal effector domain of the bipartite response regulators"/>
    <property type="match status" value="1"/>
</dbReference>
<dbReference type="Gene3D" id="3.40.50.2300">
    <property type="match status" value="1"/>
</dbReference>
<dbReference type="GO" id="GO:0006355">
    <property type="term" value="P:regulation of DNA-templated transcription"/>
    <property type="evidence" value="ECO:0007669"/>
    <property type="project" value="InterPro"/>
</dbReference>
<keyword evidence="2" id="KW-0902">Two-component regulatory system</keyword>
<evidence type="ECO:0000256" key="7">
    <source>
        <dbReference type="PROSITE-ProRule" id="PRU01091"/>
    </source>
</evidence>
<evidence type="ECO:0000259" key="9">
    <source>
        <dbReference type="PROSITE" id="PS51755"/>
    </source>
</evidence>
<dbReference type="Proteomes" id="UP000011724">
    <property type="component" value="Chromosome"/>
</dbReference>
<protein>
    <submittedName>
        <fullName evidence="10">Transcriptional regulatory protein ompR</fullName>
    </submittedName>
</protein>
<keyword evidence="4 7" id="KW-0238">DNA-binding</keyword>
<dbReference type="EMBL" id="FO203427">
    <property type="protein sequence ID" value="CCH50271.1"/>
    <property type="molecule type" value="Genomic_DNA"/>
</dbReference>
<dbReference type="Pfam" id="PF00486">
    <property type="entry name" value="Trans_reg_C"/>
    <property type="match status" value="1"/>
</dbReference>
<evidence type="ECO:0000259" key="8">
    <source>
        <dbReference type="PROSITE" id="PS50110"/>
    </source>
</evidence>
<accession>M1WKV8</accession>
<reference evidence="10 11" key="1">
    <citation type="journal article" date="2013" name="PLoS ONE">
        <title>The first genomic and proteomic characterization of a deep-sea sulfate reducer: insights into the piezophilic lifestyle of Desulfovibrio piezophilus.</title>
        <authorList>
            <person name="Pradel N."/>
            <person name="Ji B."/>
            <person name="Gimenez G."/>
            <person name="Talla E."/>
            <person name="Lenoble P."/>
            <person name="Garel M."/>
            <person name="Tamburini C."/>
            <person name="Fourquet P."/>
            <person name="Lebrun R."/>
            <person name="Bertin P."/>
            <person name="Denis Y."/>
            <person name="Pophillat M."/>
            <person name="Barbe V."/>
            <person name="Ollivier B."/>
            <person name="Dolla A."/>
        </authorList>
    </citation>
    <scope>NUCLEOTIDE SEQUENCE [LARGE SCALE GENOMIC DNA]</scope>
    <source>
        <strain evidence="11">DSM 10523 / SB164P1</strain>
    </source>
</reference>
<reference evidence="11" key="2">
    <citation type="journal article" date="2013" name="Stand. Genomic Sci.">
        <title>Complete genome sequence of Desulfocapsa sulfexigens, a marine deltaproteobacterium specialized in disproportionating inorganic sulfur compounds.</title>
        <authorList>
            <person name="Finster K.W."/>
            <person name="Kjeldsen K.U."/>
            <person name="Kube M."/>
            <person name="Reinhardt R."/>
            <person name="Mussmann M."/>
            <person name="Amann R."/>
            <person name="Schreiber L."/>
        </authorList>
    </citation>
    <scope>NUCLEOTIDE SEQUENCE [LARGE SCALE GENOMIC DNA]</scope>
    <source>
        <strain evidence="11">DSM 10523 / SB164P1</strain>
    </source>
</reference>
<evidence type="ECO:0000256" key="3">
    <source>
        <dbReference type="ARBA" id="ARBA00023015"/>
    </source>
</evidence>
<dbReference type="GO" id="GO:0032993">
    <property type="term" value="C:protein-DNA complex"/>
    <property type="evidence" value="ECO:0007669"/>
    <property type="project" value="TreeGrafter"/>
</dbReference>
<dbReference type="GO" id="GO:0000976">
    <property type="term" value="F:transcription cis-regulatory region binding"/>
    <property type="evidence" value="ECO:0007669"/>
    <property type="project" value="TreeGrafter"/>
</dbReference>
<dbReference type="InterPro" id="IPR016032">
    <property type="entry name" value="Sig_transdc_resp-reg_C-effctor"/>
</dbReference>
<dbReference type="Pfam" id="PF00072">
    <property type="entry name" value="Response_reg"/>
    <property type="match status" value="1"/>
</dbReference>
<evidence type="ECO:0000256" key="5">
    <source>
        <dbReference type="ARBA" id="ARBA00023163"/>
    </source>
</evidence>
<dbReference type="PATRIC" id="fig|879567.3.peg.3282"/>
<dbReference type="AlphaFoldDB" id="M1WKV8"/>
<dbReference type="eggNOG" id="COG0745">
    <property type="taxonomic scope" value="Bacteria"/>
</dbReference>
<gene>
    <name evidence="10" type="primary">ompR</name>
    <name evidence="10" type="ordered locus">BN4_20209</name>
</gene>
<dbReference type="InterPro" id="IPR011006">
    <property type="entry name" value="CheY-like_superfamily"/>
</dbReference>
<dbReference type="HOGENOM" id="CLU_000445_30_4_7"/>